<dbReference type="PROSITE" id="PS00470">
    <property type="entry name" value="IDH_IMDH"/>
    <property type="match status" value="1"/>
</dbReference>
<dbReference type="SUPFAM" id="SSF53659">
    <property type="entry name" value="Isocitrate/Isopropylmalate dehydrogenase-like"/>
    <property type="match status" value="1"/>
</dbReference>
<dbReference type="HOGENOM" id="CLU_031953_0_1_2"/>
<dbReference type="EMBL" id="CP009149">
    <property type="protein sequence ID" value="AIJ05610.1"/>
    <property type="molecule type" value="Genomic_DNA"/>
</dbReference>
<evidence type="ECO:0000259" key="7">
    <source>
        <dbReference type="SMART" id="SM01329"/>
    </source>
</evidence>
<evidence type="ECO:0000256" key="1">
    <source>
        <dbReference type="ARBA" id="ARBA00001946"/>
    </source>
</evidence>
<dbReference type="Gene3D" id="3.40.718.10">
    <property type="entry name" value="Isopropylmalate Dehydrogenase"/>
    <property type="match status" value="1"/>
</dbReference>
<dbReference type="FunFam" id="3.40.718.10:FF:000019">
    <property type="entry name" value="Homoisocitrate dehydrogenase"/>
    <property type="match status" value="1"/>
</dbReference>
<dbReference type="STRING" id="1301915.JH146_0764"/>
<dbReference type="GO" id="GO:0004449">
    <property type="term" value="F:isocitrate dehydrogenase (NAD+) activity"/>
    <property type="evidence" value="ECO:0007669"/>
    <property type="project" value="TreeGrafter"/>
</dbReference>
<dbReference type="PANTHER" id="PTHR11835:SF34">
    <property type="entry name" value="ISOCITRATE DEHYDROGENASE [NAD] SUBUNIT ALPHA, MITOCHONDRIAL"/>
    <property type="match status" value="1"/>
</dbReference>
<dbReference type="GO" id="GO:0006102">
    <property type="term" value="P:isocitrate metabolic process"/>
    <property type="evidence" value="ECO:0007669"/>
    <property type="project" value="TreeGrafter"/>
</dbReference>
<organism evidence="8 9">
    <name type="scientific">Methanocaldococcus bathoardescens</name>
    <dbReference type="NCBI Taxonomy" id="1301915"/>
    <lineage>
        <taxon>Archaea</taxon>
        <taxon>Methanobacteriati</taxon>
        <taxon>Methanobacteriota</taxon>
        <taxon>Methanomada group</taxon>
        <taxon>Methanococci</taxon>
        <taxon>Methanococcales</taxon>
        <taxon>Methanocaldococcaceae</taxon>
        <taxon>Methanocaldococcus</taxon>
    </lineage>
</organism>
<dbReference type="InterPro" id="IPR054960">
    <property type="entry name" value="HICDH"/>
</dbReference>
<dbReference type="GeneID" id="24891367"/>
<dbReference type="GO" id="GO:0051287">
    <property type="term" value="F:NAD binding"/>
    <property type="evidence" value="ECO:0007669"/>
    <property type="project" value="InterPro"/>
</dbReference>
<dbReference type="RefSeq" id="WP_173400812.1">
    <property type="nucleotide sequence ID" value="NZ_CP009149.1"/>
</dbReference>
<evidence type="ECO:0000256" key="2">
    <source>
        <dbReference type="ARBA" id="ARBA00007769"/>
    </source>
</evidence>
<dbReference type="InterPro" id="IPR011828">
    <property type="entry name" value="LEU3_arc"/>
</dbReference>
<evidence type="ECO:0000313" key="8">
    <source>
        <dbReference type="EMBL" id="AIJ05610.1"/>
    </source>
</evidence>
<dbReference type="InterPro" id="IPR024084">
    <property type="entry name" value="IsoPropMal-DH-like_dom"/>
</dbReference>
<dbReference type="NCBIfam" id="TIGR02088">
    <property type="entry name" value="LEU3_arch"/>
    <property type="match status" value="1"/>
</dbReference>
<gene>
    <name evidence="8" type="ORF">JH146_0764</name>
</gene>
<keyword evidence="3" id="KW-0479">Metal-binding</keyword>
<reference evidence="8 9" key="1">
    <citation type="journal article" date="2015" name="Int. J. Syst. Evol. Microbiol.">
        <title>M ethanocaldococcus bathoardescens sp. nov., a hyperthermophilic methanogen isolated from a volcanically active deep-sea hydrothermal vent.</title>
        <authorList>
            <person name="Stewart L.C."/>
            <person name="Jung J.H."/>
            <person name="Kim Y.T."/>
            <person name="Kwon S.W."/>
            <person name="Park C.S."/>
            <person name="Holden J.F."/>
        </authorList>
    </citation>
    <scope>NUCLEOTIDE SEQUENCE [LARGE SCALE GENOMIC DNA]</scope>
    <source>
        <strain evidence="8 9">JH146</strain>
    </source>
</reference>
<comment type="cofactor">
    <cofactor evidence="1">
        <name>Mg(2+)</name>
        <dbReference type="ChEBI" id="CHEBI:18420"/>
    </cofactor>
</comment>
<keyword evidence="5" id="KW-0560">Oxidoreductase</keyword>
<keyword evidence="4" id="KW-0460">Magnesium</keyword>
<sequence length="348" mass="38617">MIKVCVIEGDGIGKEVVPEAVKILNELGDFEIIEGEAGLECLKKYGDALPEETIEKAKEADVILFGAITSPKPGEVKNYRSPIITLRKLFDLYANVRPINNFGVGQLIGRIADYEFLNVKNIDIVIIRENTEDLYVGREKLENEMAVAERVITRKGSERIIRFAFEYAIKNNRKKVSCIHKANVLRVTDGLFLEVFNEIKKHYEIEADDYLVDSTAMNLIKNPEKFDVIVTTNMFGDILSDEASALVGGLGLAPSANIGENKALFEPVHGSAPDIAGEGIANPMASILSVAMLFDYIGEKEKGDLIREAIKYCLINKKVTPDLGGDLKTKDVGDEILKYIRNKLKGYE</sequence>
<dbReference type="InterPro" id="IPR019818">
    <property type="entry name" value="IsoCit/isopropylmalate_DH_CS"/>
</dbReference>
<comment type="similarity">
    <text evidence="2">Belongs to the isocitrate and isopropylmalate dehydrogenases family.</text>
</comment>
<dbReference type="PANTHER" id="PTHR11835">
    <property type="entry name" value="DECARBOXYLATING DEHYDROGENASES-ISOCITRATE, ISOPROPYLMALATE, TARTRATE"/>
    <property type="match status" value="1"/>
</dbReference>
<protein>
    <submittedName>
        <fullName evidence="8">Isocitrate dehydrogenase</fullName>
    </submittedName>
</protein>
<dbReference type="GO" id="GO:0006099">
    <property type="term" value="P:tricarboxylic acid cycle"/>
    <property type="evidence" value="ECO:0007669"/>
    <property type="project" value="TreeGrafter"/>
</dbReference>
<evidence type="ECO:0000256" key="6">
    <source>
        <dbReference type="ARBA" id="ARBA00023027"/>
    </source>
</evidence>
<dbReference type="KEGG" id="mjh:JH146_0764"/>
<feature type="domain" description="Isopropylmalate dehydrogenase-like" evidence="7">
    <location>
        <begin position="3"/>
        <end position="336"/>
    </location>
</feature>
<evidence type="ECO:0000256" key="4">
    <source>
        <dbReference type="ARBA" id="ARBA00022842"/>
    </source>
</evidence>
<dbReference type="GO" id="GO:0003862">
    <property type="term" value="F:3-isopropylmalate dehydrogenase activity"/>
    <property type="evidence" value="ECO:0007669"/>
    <property type="project" value="InterPro"/>
</dbReference>
<keyword evidence="9" id="KW-1185">Reference proteome</keyword>
<dbReference type="GO" id="GO:0000287">
    <property type="term" value="F:magnesium ion binding"/>
    <property type="evidence" value="ECO:0007669"/>
    <property type="project" value="InterPro"/>
</dbReference>
<dbReference type="GO" id="GO:0019298">
    <property type="term" value="P:coenzyme B biosynthetic process"/>
    <property type="evidence" value="ECO:0007669"/>
    <property type="project" value="UniProtKB-ARBA"/>
</dbReference>
<dbReference type="NCBIfam" id="NF040619">
    <property type="entry name" value="AksF_Meth"/>
    <property type="match status" value="1"/>
</dbReference>
<dbReference type="GO" id="GO:0009098">
    <property type="term" value="P:L-leucine biosynthetic process"/>
    <property type="evidence" value="ECO:0007669"/>
    <property type="project" value="InterPro"/>
</dbReference>
<evidence type="ECO:0000256" key="3">
    <source>
        <dbReference type="ARBA" id="ARBA00022723"/>
    </source>
</evidence>
<evidence type="ECO:0000256" key="5">
    <source>
        <dbReference type="ARBA" id="ARBA00023002"/>
    </source>
</evidence>
<dbReference type="Proteomes" id="UP000028781">
    <property type="component" value="Chromosome"/>
</dbReference>
<name>A0A076LB84_9EURY</name>
<dbReference type="Pfam" id="PF00180">
    <property type="entry name" value="Iso_dh"/>
    <property type="match status" value="1"/>
</dbReference>
<dbReference type="SMART" id="SM01329">
    <property type="entry name" value="Iso_dh"/>
    <property type="match status" value="1"/>
</dbReference>
<dbReference type="OrthoDB" id="6813at2157"/>
<evidence type="ECO:0000313" key="9">
    <source>
        <dbReference type="Proteomes" id="UP000028781"/>
    </source>
</evidence>
<accession>A0A076LB84</accession>
<dbReference type="AlphaFoldDB" id="A0A076LB84"/>
<keyword evidence="6" id="KW-0520">NAD</keyword>
<proteinExistence type="inferred from homology"/>